<evidence type="ECO:0000256" key="13">
    <source>
        <dbReference type="ARBA" id="ARBA00033470"/>
    </source>
</evidence>
<comment type="similarity">
    <text evidence="4">Belongs to the PEP-utilizing enzyme family.</text>
</comment>
<evidence type="ECO:0000256" key="9">
    <source>
        <dbReference type="ARBA" id="ARBA00022741"/>
    </source>
</evidence>
<evidence type="ECO:0000256" key="3">
    <source>
        <dbReference type="ARBA" id="ARBA00004742"/>
    </source>
</evidence>
<keyword evidence="7" id="KW-0808">Transferase</keyword>
<dbReference type="Gene3D" id="3.30.470.20">
    <property type="entry name" value="ATP-grasp fold, B domain"/>
    <property type="match status" value="1"/>
</dbReference>
<keyword evidence="12" id="KW-0460">Magnesium</keyword>
<evidence type="ECO:0000256" key="7">
    <source>
        <dbReference type="ARBA" id="ARBA00022679"/>
    </source>
</evidence>
<comment type="cofactor">
    <cofactor evidence="1">
        <name>Mg(2+)</name>
        <dbReference type="ChEBI" id="CHEBI:18420"/>
    </cofactor>
</comment>
<accession>A0A9D1GVL2</accession>
<proteinExistence type="inferred from homology"/>
<keyword evidence="8" id="KW-0479">Metal-binding</keyword>
<evidence type="ECO:0000259" key="16">
    <source>
        <dbReference type="Pfam" id="PF01326"/>
    </source>
</evidence>
<comment type="catalytic activity">
    <reaction evidence="14">
        <text>pyruvate + ATP + H2O = phosphoenolpyruvate + AMP + phosphate + 2 H(+)</text>
        <dbReference type="Rhea" id="RHEA:11364"/>
        <dbReference type="ChEBI" id="CHEBI:15361"/>
        <dbReference type="ChEBI" id="CHEBI:15377"/>
        <dbReference type="ChEBI" id="CHEBI:15378"/>
        <dbReference type="ChEBI" id="CHEBI:30616"/>
        <dbReference type="ChEBI" id="CHEBI:43474"/>
        <dbReference type="ChEBI" id="CHEBI:58702"/>
        <dbReference type="ChEBI" id="CHEBI:456215"/>
        <dbReference type="EC" id="2.7.9.2"/>
    </reaction>
</comment>
<dbReference type="AlphaFoldDB" id="A0A9D1GVL2"/>
<keyword evidence="10" id="KW-0418">Kinase</keyword>
<dbReference type="PANTHER" id="PTHR43030">
    <property type="entry name" value="PHOSPHOENOLPYRUVATE SYNTHASE"/>
    <property type="match status" value="1"/>
</dbReference>
<evidence type="ECO:0000256" key="12">
    <source>
        <dbReference type="ARBA" id="ARBA00022842"/>
    </source>
</evidence>
<dbReference type="GO" id="GO:0046872">
    <property type="term" value="F:metal ion binding"/>
    <property type="evidence" value="ECO:0007669"/>
    <property type="project" value="UniProtKB-KW"/>
</dbReference>
<feature type="domain" description="Pyruvate phosphate dikinase AMP/ATP-binding" evidence="16">
    <location>
        <begin position="49"/>
        <end position="275"/>
    </location>
</feature>
<dbReference type="Pfam" id="PF01326">
    <property type="entry name" value="PPDK_N"/>
    <property type="match status" value="1"/>
</dbReference>
<evidence type="ECO:0000256" key="5">
    <source>
        <dbReference type="ARBA" id="ARBA00011996"/>
    </source>
</evidence>
<evidence type="ECO:0000256" key="10">
    <source>
        <dbReference type="ARBA" id="ARBA00022777"/>
    </source>
</evidence>
<comment type="caution">
    <text evidence="17">The sequence shown here is derived from an EMBL/GenBank/DDBJ whole genome shotgun (WGS) entry which is preliminary data.</text>
</comment>
<evidence type="ECO:0000313" key="18">
    <source>
        <dbReference type="Proteomes" id="UP000886842"/>
    </source>
</evidence>
<reference evidence="17" key="1">
    <citation type="submission" date="2020-10" db="EMBL/GenBank/DDBJ databases">
        <authorList>
            <person name="Gilroy R."/>
        </authorList>
    </citation>
    <scope>NUCLEOTIDE SEQUENCE</scope>
    <source>
        <strain evidence="17">ChiGjej1B1-24693</strain>
    </source>
</reference>
<dbReference type="GO" id="GO:0005524">
    <property type="term" value="F:ATP binding"/>
    <property type="evidence" value="ECO:0007669"/>
    <property type="project" value="UniProtKB-KW"/>
</dbReference>
<keyword evidence="9" id="KW-0547">Nucleotide-binding</keyword>
<dbReference type="GO" id="GO:0008986">
    <property type="term" value="F:pyruvate, water dikinase activity"/>
    <property type="evidence" value="ECO:0007669"/>
    <property type="project" value="UniProtKB-EC"/>
</dbReference>
<dbReference type="EMBL" id="DVLP01000092">
    <property type="protein sequence ID" value="HIT74591.1"/>
    <property type="molecule type" value="Genomic_DNA"/>
</dbReference>
<sequence>MASQTLPLRESRAIAQVGGKGANLGELIRIGQPVPDGFVVTTEALAGVSGALPDPLADEIRERYAALGAGPVAVRSSATAEDLPGATFAGQQDTILEVEGAEQVLAAVAECAASLYGARAVAYRTRLGITDDQVAIAVVVQRMVPAEVAGVMFTADPVTGRRDRRSIDAHPGLGEAVVSGEVIPDHLLTDPSGHITNWTAGEADGSVAVSERPTPNRHSTGHHNPGQPVLTDQQVRELVRHGEQVAAHFGCPQDIEWAFADGRLHILQARPMTALPPPPVELNRIERTMASIILDYLTVRPYPLDLTTWIPYGPVGMMARISEDLGLAGAYGRLFEQRDGVVTAVTITAPRPRPRLLSAPLRVIPRLRRFDPARWAEDPRAVELSDQVTRLAAQDVTTLDRDALVARVRE</sequence>
<evidence type="ECO:0000256" key="14">
    <source>
        <dbReference type="ARBA" id="ARBA00047700"/>
    </source>
</evidence>
<keyword evidence="11" id="KW-0067">ATP-binding</keyword>
<evidence type="ECO:0000256" key="4">
    <source>
        <dbReference type="ARBA" id="ARBA00007837"/>
    </source>
</evidence>
<comment type="pathway">
    <text evidence="3">Carbohydrate biosynthesis; gluconeogenesis.</text>
</comment>
<dbReference type="Gene3D" id="3.30.1490.20">
    <property type="entry name" value="ATP-grasp fold, A domain"/>
    <property type="match status" value="2"/>
</dbReference>
<comment type="function">
    <text evidence="2">Catalyzes the phosphorylation of pyruvate to phosphoenolpyruvate.</text>
</comment>
<dbReference type="EC" id="2.7.9.2" evidence="5"/>
<evidence type="ECO:0000256" key="1">
    <source>
        <dbReference type="ARBA" id="ARBA00001946"/>
    </source>
</evidence>
<evidence type="ECO:0000256" key="6">
    <source>
        <dbReference type="ARBA" id="ARBA00021623"/>
    </source>
</evidence>
<feature type="non-terminal residue" evidence="17">
    <location>
        <position position="410"/>
    </location>
</feature>
<evidence type="ECO:0000313" key="17">
    <source>
        <dbReference type="EMBL" id="HIT74591.1"/>
    </source>
</evidence>
<organism evidence="17 18">
    <name type="scientific">Candidatus Avipropionibacterium avicola</name>
    <dbReference type="NCBI Taxonomy" id="2840701"/>
    <lineage>
        <taxon>Bacteria</taxon>
        <taxon>Bacillati</taxon>
        <taxon>Actinomycetota</taxon>
        <taxon>Actinomycetes</taxon>
        <taxon>Propionibacteriales</taxon>
        <taxon>Propionibacteriaceae</taxon>
        <taxon>Propionibacteriaceae incertae sedis</taxon>
        <taxon>Candidatus Avipropionibacterium</taxon>
    </lineage>
</organism>
<dbReference type="Proteomes" id="UP000886842">
    <property type="component" value="Unassembled WGS sequence"/>
</dbReference>
<gene>
    <name evidence="17" type="ORF">IAA98_03310</name>
</gene>
<dbReference type="PANTHER" id="PTHR43030:SF1">
    <property type="entry name" value="PHOSPHOENOLPYRUVATE SYNTHASE"/>
    <property type="match status" value="1"/>
</dbReference>
<dbReference type="InterPro" id="IPR006319">
    <property type="entry name" value="PEP_synth"/>
</dbReference>
<evidence type="ECO:0000256" key="8">
    <source>
        <dbReference type="ARBA" id="ARBA00022723"/>
    </source>
</evidence>
<reference evidence="17" key="2">
    <citation type="journal article" date="2021" name="PeerJ">
        <title>Extensive microbial diversity within the chicken gut microbiome revealed by metagenomics and culture.</title>
        <authorList>
            <person name="Gilroy R."/>
            <person name="Ravi A."/>
            <person name="Getino M."/>
            <person name="Pursley I."/>
            <person name="Horton D.L."/>
            <person name="Alikhan N.F."/>
            <person name="Baker D."/>
            <person name="Gharbi K."/>
            <person name="Hall N."/>
            <person name="Watson M."/>
            <person name="Adriaenssens E.M."/>
            <person name="Foster-Nyarko E."/>
            <person name="Jarju S."/>
            <person name="Secka A."/>
            <person name="Antonio M."/>
            <person name="Oren A."/>
            <person name="Chaudhuri R.R."/>
            <person name="La Ragione R."/>
            <person name="Hildebrand F."/>
            <person name="Pallen M.J."/>
        </authorList>
    </citation>
    <scope>NUCLEOTIDE SEQUENCE</scope>
    <source>
        <strain evidence="17">ChiGjej1B1-24693</strain>
    </source>
</reference>
<evidence type="ECO:0000256" key="15">
    <source>
        <dbReference type="SAM" id="MobiDB-lite"/>
    </source>
</evidence>
<feature type="region of interest" description="Disordered" evidence="15">
    <location>
        <begin position="204"/>
        <end position="229"/>
    </location>
</feature>
<dbReference type="InterPro" id="IPR002192">
    <property type="entry name" value="PPDK_AMP/ATP-bd"/>
</dbReference>
<dbReference type="SUPFAM" id="SSF56059">
    <property type="entry name" value="Glutathione synthetase ATP-binding domain-like"/>
    <property type="match status" value="1"/>
</dbReference>
<name>A0A9D1GVL2_9ACTN</name>
<protein>
    <recommendedName>
        <fullName evidence="6">Phosphoenolpyruvate synthase</fullName>
        <ecNumber evidence="5">2.7.9.2</ecNumber>
    </recommendedName>
    <alternativeName>
        <fullName evidence="13">Pyruvate, water dikinase</fullName>
    </alternativeName>
</protein>
<evidence type="ECO:0000256" key="2">
    <source>
        <dbReference type="ARBA" id="ARBA00002988"/>
    </source>
</evidence>
<dbReference type="InterPro" id="IPR013815">
    <property type="entry name" value="ATP_grasp_subdomain_1"/>
</dbReference>
<evidence type="ECO:0000256" key="11">
    <source>
        <dbReference type="ARBA" id="ARBA00022840"/>
    </source>
</evidence>